<evidence type="ECO:0000313" key="2">
    <source>
        <dbReference type="Proteomes" id="UP000018211"/>
    </source>
</evidence>
<proteinExistence type="predicted"/>
<dbReference type="EMBL" id="CAOF01000189">
    <property type="protein sequence ID" value="CCO49898.1"/>
    <property type="molecule type" value="Genomic_DNA"/>
</dbReference>
<dbReference type="AlphaFoldDB" id="A0AAV2VYQ9"/>
<accession>A0AAV2VYQ9</accession>
<dbReference type="Proteomes" id="UP000018211">
    <property type="component" value="Unassembled WGS sequence"/>
</dbReference>
<name>A0AAV2VYQ9_9VIBR</name>
<organism evidence="1 2">
    <name type="scientific">Vibrio nigripulchritudo SOn1</name>
    <dbReference type="NCBI Taxonomy" id="1238450"/>
    <lineage>
        <taxon>Bacteria</taxon>
        <taxon>Pseudomonadati</taxon>
        <taxon>Pseudomonadota</taxon>
        <taxon>Gammaproteobacteria</taxon>
        <taxon>Vibrionales</taxon>
        <taxon>Vibrionaceae</taxon>
        <taxon>Vibrio</taxon>
    </lineage>
</organism>
<comment type="caution">
    <text evidence="1">The sequence shown here is derived from an EMBL/GenBank/DDBJ whole genome shotgun (WGS) entry which is preliminary data.</text>
</comment>
<reference evidence="1 2" key="1">
    <citation type="journal article" date="2013" name="ISME J.">
        <title>Comparative genomics of pathogenic lineages of Vibrio nigripulchritudo identifies virulence-associated traits.</title>
        <authorList>
            <person name="Goudenege D."/>
            <person name="Labreuche Y."/>
            <person name="Krin E."/>
            <person name="Ansquer D."/>
            <person name="Mangenot S."/>
            <person name="Calteau A."/>
            <person name="Medigue C."/>
            <person name="Mazel D."/>
            <person name="Polz M.F."/>
            <person name="Le Roux F."/>
        </authorList>
    </citation>
    <scope>NUCLEOTIDE SEQUENCE [LARGE SCALE GENOMIC DNA]</scope>
    <source>
        <strain evidence="1 2">SOn1</strain>
    </source>
</reference>
<sequence>MCYSRYNQKHDQNKISHLYPQANDDFKNYILRLPQGTSDFEVEKLELKQKIEL</sequence>
<evidence type="ECO:0000313" key="1">
    <source>
        <dbReference type="EMBL" id="CCO49898.1"/>
    </source>
</evidence>
<gene>
    <name evidence="1" type="ORF">VIBNISOn1_920033</name>
</gene>
<protein>
    <submittedName>
        <fullName evidence="1">Uncharacterized protein</fullName>
    </submittedName>
</protein>